<reference evidence="2" key="1">
    <citation type="journal article" date="2017" name="Genome Biol.">
        <title>Comparative genomics reveals high biological diversity and specific adaptations in the industrially and medically important fungal genus Aspergillus.</title>
        <authorList>
            <person name="de Vries R.P."/>
            <person name="Riley R."/>
            <person name="Wiebenga A."/>
            <person name="Aguilar-Osorio G."/>
            <person name="Amillis S."/>
            <person name="Uchima C.A."/>
            <person name="Anderluh G."/>
            <person name="Asadollahi M."/>
            <person name="Askin M."/>
            <person name="Barry K."/>
            <person name="Battaglia E."/>
            <person name="Bayram O."/>
            <person name="Benocci T."/>
            <person name="Braus-Stromeyer S.A."/>
            <person name="Caldana C."/>
            <person name="Canovas D."/>
            <person name="Cerqueira G.C."/>
            <person name="Chen F."/>
            <person name="Chen W."/>
            <person name="Choi C."/>
            <person name="Clum A."/>
            <person name="Dos Santos R.A."/>
            <person name="Damasio A.R."/>
            <person name="Diallinas G."/>
            <person name="Emri T."/>
            <person name="Fekete E."/>
            <person name="Flipphi M."/>
            <person name="Freyberg S."/>
            <person name="Gallo A."/>
            <person name="Gournas C."/>
            <person name="Habgood R."/>
            <person name="Hainaut M."/>
            <person name="Harispe M.L."/>
            <person name="Henrissat B."/>
            <person name="Hilden K.S."/>
            <person name="Hope R."/>
            <person name="Hossain A."/>
            <person name="Karabika E."/>
            <person name="Karaffa L."/>
            <person name="Karanyi Z."/>
            <person name="Krasevec N."/>
            <person name="Kuo A."/>
            <person name="Kusch H."/>
            <person name="LaButti K."/>
            <person name="Lagendijk E.L."/>
            <person name="Lapidus A."/>
            <person name="Levasseur A."/>
            <person name="Lindquist E."/>
            <person name="Lipzen A."/>
            <person name="Logrieco A.F."/>
            <person name="MacCabe A."/>
            <person name="Maekelae M.R."/>
            <person name="Malavazi I."/>
            <person name="Melin P."/>
            <person name="Meyer V."/>
            <person name="Mielnichuk N."/>
            <person name="Miskei M."/>
            <person name="Molnar A.P."/>
            <person name="Mule G."/>
            <person name="Ngan C.Y."/>
            <person name="Orejas M."/>
            <person name="Orosz E."/>
            <person name="Ouedraogo J.P."/>
            <person name="Overkamp K.M."/>
            <person name="Park H.-S."/>
            <person name="Perrone G."/>
            <person name="Piumi F."/>
            <person name="Punt P.J."/>
            <person name="Ram A.F."/>
            <person name="Ramon A."/>
            <person name="Rauscher S."/>
            <person name="Record E."/>
            <person name="Riano-Pachon D.M."/>
            <person name="Robert V."/>
            <person name="Roehrig J."/>
            <person name="Ruller R."/>
            <person name="Salamov A."/>
            <person name="Salih N.S."/>
            <person name="Samson R.A."/>
            <person name="Sandor E."/>
            <person name="Sanguinetti M."/>
            <person name="Schuetze T."/>
            <person name="Sepcic K."/>
            <person name="Shelest E."/>
            <person name="Sherlock G."/>
            <person name="Sophianopoulou V."/>
            <person name="Squina F.M."/>
            <person name="Sun H."/>
            <person name="Susca A."/>
            <person name="Todd R.B."/>
            <person name="Tsang A."/>
            <person name="Unkles S.E."/>
            <person name="van de Wiele N."/>
            <person name="van Rossen-Uffink D."/>
            <person name="Oliveira J.V."/>
            <person name="Vesth T.C."/>
            <person name="Visser J."/>
            <person name="Yu J.-H."/>
            <person name="Zhou M."/>
            <person name="Andersen M.R."/>
            <person name="Archer D.B."/>
            <person name="Baker S.E."/>
            <person name="Benoit I."/>
            <person name="Brakhage A.A."/>
            <person name="Braus G.H."/>
            <person name="Fischer R."/>
            <person name="Frisvad J.C."/>
            <person name="Goldman G.H."/>
            <person name="Houbraken J."/>
            <person name="Oakley B."/>
            <person name="Pocsi I."/>
            <person name="Scazzocchio C."/>
            <person name="Seiboth B."/>
            <person name="vanKuyk P.A."/>
            <person name="Wortman J."/>
            <person name="Dyer P.S."/>
            <person name="Grigoriev I.V."/>
        </authorList>
    </citation>
    <scope>NUCLEOTIDE SEQUENCE [LARGE SCALE GENOMIC DNA]</scope>
    <source>
        <strain evidence="2">CBS 134.48</strain>
    </source>
</reference>
<accession>A0A1L9NHP7</accession>
<organism evidence="1 2">
    <name type="scientific">Aspergillus tubingensis (strain CBS 134.48)</name>
    <dbReference type="NCBI Taxonomy" id="767770"/>
    <lineage>
        <taxon>Eukaryota</taxon>
        <taxon>Fungi</taxon>
        <taxon>Dikarya</taxon>
        <taxon>Ascomycota</taxon>
        <taxon>Pezizomycotina</taxon>
        <taxon>Eurotiomycetes</taxon>
        <taxon>Eurotiomycetidae</taxon>
        <taxon>Eurotiales</taxon>
        <taxon>Aspergillaceae</taxon>
        <taxon>Aspergillus</taxon>
        <taxon>Aspergillus subgen. Circumdati</taxon>
    </lineage>
</organism>
<proteinExistence type="predicted"/>
<protein>
    <submittedName>
        <fullName evidence="1">Uncharacterized protein</fullName>
    </submittedName>
</protein>
<dbReference type="EMBL" id="KV878178">
    <property type="protein sequence ID" value="OJI88830.1"/>
    <property type="molecule type" value="Genomic_DNA"/>
</dbReference>
<evidence type="ECO:0000313" key="1">
    <source>
        <dbReference type="EMBL" id="OJI88830.1"/>
    </source>
</evidence>
<name>A0A1L9NHP7_ASPTC</name>
<dbReference type="VEuPathDB" id="FungiDB:ASPTUDRAFT_354103"/>
<keyword evidence="2" id="KW-1185">Reference proteome</keyword>
<dbReference type="Proteomes" id="UP000184304">
    <property type="component" value="Unassembled WGS sequence"/>
</dbReference>
<sequence>MSTWPIVIRNNISTRPEQTGAIKGGHLGSRGACLWLNQAIISCSILTGWRYRSAPNRWRGIHAWRRAVRRLATPAIPERPTNLGRVCMETEAKLQGCGQHWHHWTRSILSVPWAFMECALAAATARSA</sequence>
<gene>
    <name evidence="1" type="ORF">ASPTUDRAFT_354103</name>
</gene>
<dbReference type="AlphaFoldDB" id="A0A1L9NHP7"/>
<evidence type="ECO:0000313" key="2">
    <source>
        <dbReference type="Proteomes" id="UP000184304"/>
    </source>
</evidence>